<dbReference type="InterPro" id="IPR011250">
    <property type="entry name" value="OMP/PagP_B-barrel"/>
</dbReference>
<dbReference type="SUPFAM" id="SSF56925">
    <property type="entry name" value="OMPA-like"/>
    <property type="match status" value="1"/>
</dbReference>
<feature type="domain" description="Outer membrane protein beta-barrel" evidence="2">
    <location>
        <begin position="54"/>
        <end position="217"/>
    </location>
</feature>
<name>A0A3B0YJ11_9ZZZZ</name>
<evidence type="ECO:0000256" key="1">
    <source>
        <dbReference type="ARBA" id="ARBA00022729"/>
    </source>
</evidence>
<dbReference type="Pfam" id="PF13505">
    <property type="entry name" value="OMP_b-brl"/>
    <property type="match status" value="1"/>
</dbReference>
<keyword evidence="1" id="KW-0732">Signal</keyword>
<proteinExistence type="predicted"/>
<dbReference type="InterPro" id="IPR027385">
    <property type="entry name" value="Beta-barrel_OMP"/>
</dbReference>
<dbReference type="Gene3D" id="2.40.160.20">
    <property type="match status" value="1"/>
</dbReference>
<protein>
    <recommendedName>
        <fullName evidence="2">Outer membrane protein beta-barrel domain-containing protein</fullName>
    </recommendedName>
</protein>
<organism evidence="3">
    <name type="scientific">hydrothermal vent metagenome</name>
    <dbReference type="NCBI Taxonomy" id="652676"/>
    <lineage>
        <taxon>unclassified sequences</taxon>
        <taxon>metagenomes</taxon>
        <taxon>ecological metagenomes</taxon>
    </lineage>
</organism>
<evidence type="ECO:0000313" key="3">
    <source>
        <dbReference type="EMBL" id="VAW68844.1"/>
    </source>
</evidence>
<reference evidence="3" key="1">
    <citation type="submission" date="2018-06" db="EMBL/GenBank/DDBJ databases">
        <authorList>
            <person name="Zhirakovskaya E."/>
        </authorList>
    </citation>
    <scope>NUCLEOTIDE SEQUENCE</scope>
</reference>
<evidence type="ECO:0000259" key="2">
    <source>
        <dbReference type="Pfam" id="PF13505"/>
    </source>
</evidence>
<accession>A0A3B0YJ11</accession>
<sequence length="219" mass="23612">MIISTHYFSASCNCDMSVLIDCSICTPRRRTLWRPTDSFWMKKLAAIPALVICLLFGTTLHAETGEAYAGFQYASGSYSEAASQALNPTLLMGRLGKYINDWFSLEGRVGAGIEDDSLNFPGTDISLNIDSVIGVYGLGHIDLNQVASVYGLLGVTRAEATVSSPGLIPNSEDEAGLSFGVGADLDIGNRISMNIEYLQYLNKSNFDFSAIGVGFIFGF</sequence>
<gene>
    <name evidence="3" type="ORF">MNBD_GAMMA09-1071</name>
</gene>
<dbReference type="AlphaFoldDB" id="A0A3B0YJ11"/>
<dbReference type="EMBL" id="UOFI01000139">
    <property type="protein sequence ID" value="VAW68844.1"/>
    <property type="molecule type" value="Genomic_DNA"/>
</dbReference>